<reference evidence="2" key="1">
    <citation type="submission" date="2019-05" db="EMBL/GenBank/DDBJ databases">
        <title>Complete genome sequencing of Absiella argi strain JCM 30884.</title>
        <authorList>
            <person name="Sakamoto M."/>
            <person name="Murakami T."/>
            <person name="Mori H."/>
        </authorList>
    </citation>
    <scope>NUCLEOTIDE SEQUENCE [LARGE SCALE GENOMIC DNA]</scope>
    <source>
        <strain evidence="2">JCM 30884</strain>
    </source>
</reference>
<evidence type="ECO:0000313" key="1">
    <source>
        <dbReference type="EMBL" id="BBK22409.1"/>
    </source>
</evidence>
<dbReference type="KEGG" id="aarg:Aargi30884_13120"/>
<gene>
    <name evidence="1" type="ORF">Aargi30884_13120</name>
</gene>
<sequence length="133" mass="15730">MLDLQKHKDFLWKYTLSYGKLEQRDGISVFPFCNILMEEGKTIEDYKSDDIKEKLYSAQNVSEIFDLISKEYQGYYFMEISTPLSEDKELYSSLLKKAFDTCGYHGYISQKNYEHLVEFASEDVKDYILKHLA</sequence>
<protein>
    <submittedName>
        <fullName evidence="1">Uncharacterized protein</fullName>
    </submittedName>
</protein>
<accession>A0A6N4TI29</accession>
<dbReference type="EMBL" id="AP019695">
    <property type="protein sequence ID" value="BBK22409.1"/>
    <property type="molecule type" value="Genomic_DNA"/>
</dbReference>
<keyword evidence="2" id="KW-1185">Reference proteome</keyword>
<organism evidence="1 2">
    <name type="scientific">Amedibacterium intestinale</name>
    <dbReference type="NCBI Taxonomy" id="2583452"/>
    <lineage>
        <taxon>Bacteria</taxon>
        <taxon>Bacillati</taxon>
        <taxon>Bacillota</taxon>
        <taxon>Erysipelotrichia</taxon>
        <taxon>Erysipelotrichales</taxon>
        <taxon>Erysipelotrichaceae</taxon>
        <taxon>Amedibacterium</taxon>
    </lineage>
</organism>
<dbReference type="Proteomes" id="UP000464754">
    <property type="component" value="Chromosome"/>
</dbReference>
<proteinExistence type="predicted"/>
<dbReference type="RefSeq" id="WP_118277733.1">
    <property type="nucleotide sequence ID" value="NZ_AP019695.1"/>
</dbReference>
<dbReference type="AlphaFoldDB" id="A0A6N4TI29"/>
<name>A0A6N4TI29_9FIRM</name>
<evidence type="ECO:0000313" key="2">
    <source>
        <dbReference type="Proteomes" id="UP000464754"/>
    </source>
</evidence>